<gene>
    <name evidence="2" type="ORF">CR205_15500</name>
</gene>
<keyword evidence="1" id="KW-1133">Transmembrane helix</keyword>
<comment type="caution">
    <text evidence="2">The sequence shown here is derived from an EMBL/GenBank/DDBJ whole genome shotgun (WGS) entry which is preliminary data.</text>
</comment>
<dbReference type="EMBL" id="PDOF01000003">
    <property type="protein sequence ID" value="PYZ95792.1"/>
    <property type="molecule type" value="Genomic_DNA"/>
</dbReference>
<keyword evidence="3" id="KW-1185">Reference proteome</keyword>
<organism evidence="2 3">
    <name type="scientific">Alteribacter lacisalsi</name>
    <dbReference type="NCBI Taxonomy" id="2045244"/>
    <lineage>
        <taxon>Bacteria</taxon>
        <taxon>Bacillati</taxon>
        <taxon>Bacillota</taxon>
        <taxon>Bacilli</taxon>
        <taxon>Bacillales</taxon>
        <taxon>Bacillaceae</taxon>
        <taxon>Alteribacter</taxon>
    </lineage>
</organism>
<evidence type="ECO:0000313" key="2">
    <source>
        <dbReference type="EMBL" id="PYZ95792.1"/>
    </source>
</evidence>
<dbReference type="RefSeq" id="WP_110521069.1">
    <property type="nucleotide sequence ID" value="NZ_PDOF01000003.1"/>
</dbReference>
<feature type="transmembrane region" description="Helical" evidence="1">
    <location>
        <begin position="20"/>
        <end position="53"/>
    </location>
</feature>
<evidence type="ECO:0000256" key="1">
    <source>
        <dbReference type="SAM" id="Phobius"/>
    </source>
</evidence>
<keyword evidence="1" id="KW-0812">Transmembrane</keyword>
<dbReference type="Proteomes" id="UP000248066">
    <property type="component" value="Unassembled WGS sequence"/>
</dbReference>
<evidence type="ECO:0008006" key="4">
    <source>
        <dbReference type="Google" id="ProtNLM"/>
    </source>
</evidence>
<proteinExistence type="predicted"/>
<dbReference type="AlphaFoldDB" id="A0A2W0HFX7"/>
<keyword evidence="1" id="KW-0472">Membrane</keyword>
<feature type="transmembrane region" description="Helical" evidence="1">
    <location>
        <begin position="65"/>
        <end position="86"/>
    </location>
</feature>
<protein>
    <recommendedName>
        <fullName evidence="4">DUF4190 domain-containing protein</fullName>
    </recommendedName>
</protein>
<name>A0A2W0HFX7_9BACI</name>
<reference evidence="2 3" key="1">
    <citation type="submission" date="2017-10" db="EMBL/GenBank/DDBJ databases">
        <title>Bacillus sp. nov., a halophilic bacterium isolated from a Yangshapao Lake.</title>
        <authorList>
            <person name="Wang H."/>
        </authorList>
    </citation>
    <scope>NUCLEOTIDE SEQUENCE [LARGE SCALE GENOMIC DNA]</scope>
    <source>
        <strain evidence="2 3">YSP-3</strain>
    </source>
</reference>
<accession>A0A2W0HFX7</accession>
<sequence>MAEERYIISEGRRSGWSLSAYLSLAFGIASLAGTMFLSVLTVPGGLTAILLAVPGRKSVRRSLATAGMVLGILSLMFMLLYFILFFGTLVDLEEKIIDQI</sequence>
<evidence type="ECO:0000313" key="3">
    <source>
        <dbReference type="Proteomes" id="UP000248066"/>
    </source>
</evidence>